<keyword evidence="1" id="KW-0812">Transmembrane</keyword>
<evidence type="ECO:0000313" key="3">
    <source>
        <dbReference type="Proteomes" id="UP000053789"/>
    </source>
</evidence>
<dbReference type="GeneID" id="27694810"/>
<keyword evidence="3" id="KW-1185">Reference proteome</keyword>
<sequence>MSHFTVGTFFASTATALAPFLVVYYMPQKAKAQTPSSALSTLPKPRPLAALRDARENAKTTPEFNLL</sequence>
<keyword evidence="1" id="KW-0472">Membrane</keyword>
<accession>A0A0D2HXZ1</accession>
<gene>
    <name evidence="2" type="ORF">Z519_01882</name>
</gene>
<dbReference type="VEuPathDB" id="FungiDB:Z519_01882"/>
<dbReference type="RefSeq" id="XP_016624967.1">
    <property type="nucleotide sequence ID" value="XM_016759639.1"/>
</dbReference>
<keyword evidence="1" id="KW-1133">Transmembrane helix</keyword>
<dbReference type="AlphaFoldDB" id="A0A0D2HXZ1"/>
<proteinExistence type="predicted"/>
<evidence type="ECO:0000313" key="2">
    <source>
        <dbReference type="EMBL" id="KIW98298.1"/>
    </source>
</evidence>
<dbReference type="Proteomes" id="UP000053789">
    <property type="component" value="Unassembled WGS sequence"/>
</dbReference>
<name>A0A0D2HXZ1_CLAB1</name>
<feature type="transmembrane region" description="Helical" evidence="1">
    <location>
        <begin position="6"/>
        <end position="26"/>
    </location>
</feature>
<evidence type="ECO:0000256" key="1">
    <source>
        <dbReference type="SAM" id="Phobius"/>
    </source>
</evidence>
<dbReference type="EMBL" id="KN846981">
    <property type="protein sequence ID" value="KIW98298.1"/>
    <property type="molecule type" value="Genomic_DNA"/>
</dbReference>
<dbReference type="HOGENOM" id="CLU_2793786_0_0_1"/>
<dbReference type="OrthoDB" id="4137665at2759"/>
<organism evidence="2 3">
    <name type="scientific">Cladophialophora bantiana (strain ATCC 10958 / CBS 173.52 / CDC B-1940 / NIH 8579)</name>
    <name type="common">Xylohypha bantiana</name>
    <dbReference type="NCBI Taxonomy" id="1442370"/>
    <lineage>
        <taxon>Eukaryota</taxon>
        <taxon>Fungi</taxon>
        <taxon>Dikarya</taxon>
        <taxon>Ascomycota</taxon>
        <taxon>Pezizomycotina</taxon>
        <taxon>Eurotiomycetes</taxon>
        <taxon>Chaetothyriomycetidae</taxon>
        <taxon>Chaetothyriales</taxon>
        <taxon>Herpotrichiellaceae</taxon>
        <taxon>Cladophialophora</taxon>
    </lineage>
</organism>
<protein>
    <submittedName>
        <fullName evidence="2">Uncharacterized protein</fullName>
    </submittedName>
</protein>
<reference evidence="2" key="1">
    <citation type="submission" date="2015-01" db="EMBL/GenBank/DDBJ databases">
        <title>The Genome Sequence of Cladophialophora bantiana CBS 173.52.</title>
        <authorList>
            <consortium name="The Broad Institute Genomics Platform"/>
            <person name="Cuomo C."/>
            <person name="de Hoog S."/>
            <person name="Gorbushina A."/>
            <person name="Stielow B."/>
            <person name="Teixiera M."/>
            <person name="Abouelleil A."/>
            <person name="Chapman S.B."/>
            <person name="Priest M."/>
            <person name="Young S.K."/>
            <person name="Wortman J."/>
            <person name="Nusbaum C."/>
            <person name="Birren B."/>
        </authorList>
    </citation>
    <scope>NUCLEOTIDE SEQUENCE [LARGE SCALE GENOMIC DNA]</scope>
    <source>
        <strain evidence="2">CBS 173.52</strain>
    </source>
</reference>